<keyword evidence="3" id="KW-1185">Reference proteome</keyword>
<sequence length="402" mass="43183">MVCPHILLVRECQFAYGHSSSTRAWAQDGTGLDASTDLATLTISTSSYRPSNPPLQRHGNFPGGLLPEYSPATLSYTSPSSANRFPNPHLAQSTAPTTPGVSGNSSELLLTSPSSSSFMMAASSAVLISPPFQFQAGPVFRPTSDIQLPSSPMGGVSTLSSSQPKSFSALRSPTSSERGKGGPLSPEGTPTEEMYLGGGAIHSWDPPARMGSSFSARGEDHQYRRRGGRGMDRPTRAQRTKPKRKQPVENIPQEICRLSHILRGLEIQYCHRQGYDRVSSLPPNFATAILSSQTNYSEVASGGGNLSRTLSPLLPYAGSLSTGQSPITAGNSVPTGGLPPGSGSTTQKVLATKHDPEVLTSLYKLRDFHYGVAWRYLQQRAELDYLQYCLDQRQGFQSPYTG</sequence>
<protein>
    <submittedName>
        <fullName evidence="2">Uncharacterized protein</fullName>
    </submittedName>
</protein>
<dbReference type="OrthoDB" id="10391451at2759"/>
<evidence type="ECO:0000313" key="2">
    <source>
        <dbReference type="EMBL" id="KAJ1956372.1"/>
    </source>
</evidence>
<feature type="region of interest" description="Disordered" evidence="1">
    <location>
        <begin position="77"/>
        <end position="108"/>
    </location>
</feature>
<organism evidence="2 3">
    <name type="scientific">Dispira parvispora</name>
    <dbReference type="NCBI Taxonomy" id="1520584"/>
    <lineage>
        <taxon>Eukaryota</taxon>
        <taxon>Fungi</taxon>
        <taxon>Fungi incertae sedis</taxon>
        <taxon>Zoopagomycota</taxon>
        <taxon>Kickxellomycotina</taxon>
        <taxon>Dimargaritomycetes</taxon>
        <taxon>Dimargaritales</taxon>
        <taxon>Dimargaritaceae</taxon>
        <taxon>Dispira</taxon>
    </lineage>
</organism>
<proteinExistence type="predicted"/>
<feature type="compositionally biased region" description="Polar residues" evidence="1">
    <location>
        <begin position="77"/>
        <end position="104"/>
    </location>
</feature>
<dbReference type="Proteomes" id="UP001150925">
    <property type="component" value="Unassembled WGS sequence"/>
</dbReference>
<name>A0A9W8E4M3_9FUNG</name>
<dbReference type="AlphaFoldDB" id="A0A9W8E4M3"/>
<feature type="region of interest" description="Disordered" evidence="1">
    <location>
        <begin position="143"/>
        <end position="192"/>
    </location>
</feature>
<comment type="caution">
    <text evidence="2">The sequence shown here is derived from an EMBL/GenBank/DDBJ whole genome shotgun (WGS) entry which is preliminary data.</text>
</comment>
<reference evidence="2" key="1">
    <citation type="submission" date="2022-07" db="EMBL/GenBank/DDBJ databases">
        <title>Phylogenomic reconstructions and comparative analyses of Kickxellomycotina fungi.</title>
        <authorList>
            <person name="Reynolds N.K."/>
            <person name="Stajich J.E."/>
            <person name="Barry K."/>
            <person name="Grigoriev I.V."/>
            <person name="Crous P."/>
            <person name="Smith M.E."/>
        </authorList>
    </citation>
    <scope>NUCLEOTIDE SEQUENCE</scope>
    <source>
        <strain evidence="2">RSA 1196</strain>
    </source>
</reference>
<feature type="region of interest" description="Disordered" evidence="1">
    <location>
        <begin position="214"/>
        <end position="248"/>
    </location>
</feature>
<evidence type="ECO:0000256" key="1">
    <source>
        <dbReference type="SAM" id="MobiDB-lite"/>
    </source>
</evidence>
<feature type="region of interest" description="Disordered" evidence="1">
    <location>
        <begin position="45"/>
        <end position="64"/>
    </location>
</feature>
<feature type="compositionally biased region" description="Basic residues" evidence="1">
    <location>
        <begin position="236"/>
        <end position="245"/>
    </location>
</feature>
<feature type="compositionally biased region" description="Polar residues" evidence="1">
    <location>
        <begin position="157"/>
        <end position="176"/>
    </location>
</feature>
<dbReference type="EMBL" id="JANBPY010002138">
    <property type="protein sequence ID" value="KAJ1956372.1"/>
    <property type="molecule type" value="Genomic_DNA"/>
</dbReference>
<accession>A0A9W8E4M3</accession>
<evidence type="ECO:0000313" key="3">
    <source>
        <dbReference type="Proteomes" id="UP001150925"/>
    </source>
</evidence>
<feature type="compositionally biased region" description="Low complexity" evidence="1">
    <location>
        <begin position="332"/>
        <end position="346"/>
    </location>
</feature>
<gene>
    <name evidence="2" type="ORF">IWQ62_005314</name>
</gene>
<feature type="region of interest" description="Disordered" evidence="1">
    <location>
        <begin position="324"/>
        <end position="347"/>
    </location>
</feature>